<feature type="non-terminal residue" evidence="4">
    <location>
        <position position="405"/>
    </location>
</feature>
<dbReference type="GO" id="GO:0016020">
    <property type="term" value="C:membrane"/>
    <property type="evidence" value="ECO:0007669"/>
    <property type="project" value="InterPro"/>
</dbReference>
<protein>
    <recommendedName>
        <fullName evidence="6">Glycosyltransferase family 15 protein</fullName>
    </recommendedName>
</protein>
<dbReference type="GO" id="GO:0006487">
    <property type="term" value="P:protein N-linked glycosylation"/>
    <property type="evidence" value="ECO:0007669"/>
    <property type="project" value="TreeGrafter"/>
</dbReference>
<dbReference type="Proteomes" id="UP001140091">
    <property type="component" value="Unassembled WGS sequence"/>
</dbReference>
<feature type="active site" description="Nucleophile" evidence="3">
    <location>
        <position position="300"/>
    </location>
</feature>
<organism evidence="4 5">
    <name type="scientific">Candolleomyces eurysporus</name>
    <dbReference type="NCBI Taxonomy" id="2828524"/>
    <lineage>
        <taxon>Eukaryota</taxon>
        <taxon>Fungi</taxon>
        <taxon>Dikarya</taxon>
        <taxon>Basidiomycota</taxon>
        <taxon>Agaricomycotina</taxon>
        <taxon>Agaricomycetes</taxon>
        <taxon>Agaricomycetidae</taxon>
        <taxon>Agaricales</taxon>
        <taxon>Agaricineae</taxon>
        <taxon>Psathyrellaceae</taxon>
        <taxon>Candolleomyces</taxon>
    </lineage>
</organism>
<reference evidence="4" key="1">
    <citation type="submission" date="2022-06" db="EMBL/GenBank/DDBJ databases">
        <title>Genome Sequence of Candolleomyces eurysporus.</title>
        <authorList>
            <person name="Buettner E."/>
        </authorList>
    </citation>
    <scope>NUCLEOTIDE SEQUENCE</scope>
    <source>
        <strain evidence="4">VTCC 930004</strain>
    </source>
</reference>
<dbReference type="OrthoDB" id="439943at2759"/>
<dbReference type="EMBL" id="JANBPK010001251">
    <property type="protein sequence ID" value="KAJ2924062.1"/>
    <property type="molecule type" value="Genomic_DNA"/>
</dbReference>
<accession>A0A9W8IWK8</accession>
<proteinExistence type="inferred from homology"/>
<dbReference type="PIRSF" id="PIRSF018153">
    <property type="entry name" value="Glyco_trans_15"/>
    <property type="match status" value="1"/>
</dbReference>
<dbReference type="PANTHER" id="PTHR31121">
    <property type="entry name" value="ALPHA-1,2 MANNOSYLTRANSFERASE KTR1"/>
    <property type="match status" value="1"/>
</dbReference>
<dbReference type="InterPro" id="IPR002685">
    <property type="entry name" value="Glyco_trans_15"/>
</dbReference>
<sequence length="405" mass="47025">MNRVARYVIAALAVLVSLHYLLSFTHEGYGKATSLSGIKKTFLPPKASTQDDLDALYKSGHLPNATLSVQSKANATFVILCRNNDLSSIVSSVREIEDRFNRNHGYPYVFLNEEPFTDEFKKRLSVLTAAPMEFGVIPHDHWFQPDSIDEEKARAGREKMVKNNIIYGGSVSYRNMCRFNSGFFFRHPLMLKYRWYWRIEPGVHFHCNLNQDPFMYMEQNNKTYGKLMATAPNPHPSLTSSHQGFTITMYEYEATIPTMWGHVKEFMKRHPEYIAEDNAFGFMSPDGDKYNLCHFWSNFEIADMDFWRGPAYTAFFEYLDSQGGFYYERWGDAPVHSIAAAIFLNRHQIHFFDEIGYEHNPYTHCPKLGDNWVNGRCSCDQKRSFDYDGYSCMSKWDKFMGLPSS</sequence>
<name>A0A9W8IWK8_9AGAR</name>
<evidence type="ECO:0000313" key="4">
    <source>
        <dbReference type="EMBL" id="KAJ2924062.1"/>
    </source>
</evidence>
<evidence type="ECO:0008006" key="6">
    <source>
        <dbReference type="Google" id="ProtNLM"/>
    </source>
</evidence>
<evidence type="ECO:0000256" key="2">
    <source>
        <dbReference type="ARBA" id="ARBA00022679"/>
    </source>
</evidence>
<keyword evidence="2" id="KW-0808">Transferase</keyword>
<dbReference type="InterPro" id="IPR029044">
    <property type="entry name" value="Nucleotide-diphossugar_trans"/>
</dbReference>
<dbReference type="GO" id="GO:0005794">
    <property type="term" value="C:Golgi apparatus"/>
    <property type="evidence" value="ECO:0007669"/>
    <property type="project" value="TreeGrafter"/>
</dbReference>
<evidence type="ECO:0000256" key="3">
    <source>
        <dbReference type="PIRSR" id="PIRSR018153-1"/>
    </source>
</evidence>
<evidence type="ECO:0000256" key="1">
    <source>
        <dbReference type="ARBA" id="ARBA00007677"/>
    </source>
</evidence>
<dbReference type="Pfam" id="PF01793">
    <property type="entry name" value="Glyco_transf_15"/>
    <property type="match status" value="2"/>
</dbReference>
<evidence type="ECO:0000313" key="5">
    <source>
        <dbReference type="Proteomes" id="UP001140091"/>
    </source>
</evidence>
<dbReference type="GO" id="GO:0000026">
    <property type="term" value="F:alpha-1,2-mannosyltransferase activity"/>
    <property type="evidence" value="ECO:0007669"/>
    <property type="project" value="TreeGrafter"/>
</dbReference>
<gene>
    <name evidence="4" type="ORF">H1R20_g13033</name>
</gene>
<dbReference type="SUPFAM" id="SSF53448">
    <property type="entry name" value="Nucleotide-diphospho-sugar transferases"/>
    <property type="match status" value="1"/>
</dbReference>
<comment type="similarity">
    <text evidence="1">Belongs to the glycosyltransferase 15 family.</text>
</comment>
<dbReference type="PANTHER" id="PTHR31121:SF6">
    <property type="entry name" value="ALPHA-1,2 MANNOSYLTRANSFERASE KTR1"/>
    <property type="match status" value="1"/>
</dbReference>
<keyword evidence="5" id="KW-1185">Reference proteome</keyword>
<dbReference type="GO" id="GO:0000032">
    <property type="term" value="P:cell wall mannoprotein biosynthetic process"/>
    <property type="evidence" value="ECO:0007669"/>
    <property type="project" value="TreeGrafter"/>
</dbReference>
<comment type="caution">
    <text evidence="4">The sequence shown here is derived from an EMBL/GenBank/DDBJ whole genome shotgun (WGS) entry which is preliminary data.</text>
</comment>
<dbReference type="AlphaFoldDB" id="A0A9W8IWK8"/>
<dbReference type="Gene3D" id="3.90.550.10">
    <property type="entry name" value="Spore Coat Polysaccharide Biosynthesis Protein SpsA, Chain A"/>
    <property type="match status" value="1"/>
</dbReference>
<dbReference type="FunFam" id="3.90.550.10:FF:000051">
    <property type="entry name" value="Alpha-1,2-mannosyltransferase (Ktr4)"/>
    <property type="match status" value="1"/>
</dbReference>